<protein>
    <recommendedName>
        <fullName evidence="2">NACHT domain-containing protein</fullName>
    </recommendedName>
</protein>
<reference evidence="3" key="1">
    <citation type="journal article" date="2014" name="Int. J. Syst. Evol. Microbiol.">
        <title>Complete genome sequence of Corynebacterium casei LMG S-19264T (=DSM 44701T), isolated from a smear-ripened cheese.</title>
        <authorList>
            <consortium name="US DOE Joint Genome Institute (JGI-PGF)"/>
            <person name="Walter F."/>
            <person name="Albersmeier A."/>
            <person name="Kalinowski J."/>
            <person name="Ruckert C."/>
        </authorList>
    </citation>
    <scope>NUCLEOTIDE SEQUENCE</scope>
    <source>
        <strain evidence="3">JCM 4125</strain>
    </source>
</reference>
<proteinExistence type="predicted"/>
<dbReference type="InterPro" id="IPR007111">
    <property type="entry name" value="NACHT_NTPase"/>
</dbReference>
<name>A0A918LRH5_9ACTN</name>
<keyword evidence="1" id="KW-0677">Repeat</keyword>
<dbReference type="SUPFAM" id="SSF50494">
    <property type="entry name" value="Trypsin-like serine proteases"/>
    <property type="match status" value="1"/>
</dbReference>
<dbReference type="RefSeq" id="WP_189709476.1">
    <property type="nucleotide sequence ID" value="NZ_BMSA01000003.1"/>
</dbReference>
<dbReference type="Gene3D" id="3.40.50.300">
    <property type="entry name" value="P-loop containing nucleotide triphosphate hydrolases"/>
    <property type="match status" value="1"/>
</dbReference>
<dbReference type="Gene3D" id="2.40.10.120">
    <property type="match status" value="1"/>
</dbReference>
<dbReference type="PROSITE" id="PS50837">
    <property type="entry name" value="NACHT"/>
    <property type="match status" value="1"/>
</dbReference>
<accession>A0A918LRH5</accession>
<dbReference type="InterPro" id="IPR056884">
    <property type="entry name" value="NPHP3-like_N"/>
</dbReference>
<evidence type="ECO:0000256" key="1">
    <source>
        <dbReference type="ARBA" id="ARBA00022737"/>
    </source>
</evidence>
<evidence type="ECO:0000313" key="4">
    <source>
        <dbReference type="Proteomes" id="UP000646776"/>
    </source>
</evidence>
<dbReference type="InterPro" id="IPR027417">
    <property type="entry name" value="P-loop_NTPase"/>
</dbReference>
<evidence type="ECO:0000259" key="2">
    <source>
        <dbReference type="PROSITE" id="PS50837"/>
    </source>
</evidence>
<dbReference type="Pfam" id="PF24883">
    <property type="entry name" value="NPHP3_N"/>
    <property type="match status" value="1"/>
</dbReference>
<evidence type="ECO:0000313" key="3">
    <source>
        <dbReference type="EMBL" id="GGT41873.1"/>
    </source>
</evidence>
<dbReference type="Pfam" id="PF13365">
    <property type="entry name" value="Trypsin_2"/>
    <property type="match status" value="1"/>
</dbReference>
<dbReference type="Proteomes" id="UP000646776">
    <property type="component" value="Unassembled WGS sequence"/>
</dbReference>
<reference evidence="3" key="2">
    <citation type="submission" date="2020-09" db="EMBL/GenBank/DDBJ databases">
        <authorList>
            <person name="Sun Q."/>
            <person name="Ohkuma M."/>
        </authorList>
    </citation>
    <scope>NUCLEOTIDE SEQUENCE</scope>
    <source>
        <strain evidence="3">JCM 4125</strain>
    </source>
</reference>
<organism evidence="3 4">
    <name type="scientific">Streptomyces phaeofaciens</name>
    <dbReference type="NCBI Taxonomy" id="68254"/>
    <lineage>
        <taxon>Bacteria</taxon>
        <taxon>Bacillati</taxon>
        <taxon>Actinomycetota</taxon>
        <taxon>Actinomycetes</taxon>
        <taxon>Kitasatosporales</taxon>
        <taxon>Streptomycetaceae</taxon>
        <taxon>Streptomyces</taxon>
    </lineage>
</organism>
<dbReference type="InterPro" id="IPR009003">
    <property type="entry name" value="Peptidase_S1_PA"/>
</dbReference>
<feature type="domain" description="NACHT" evidence="2">
    <location>
        <begin position="270"/>
        <end position="414"/>
    </location>
</feature>
<gene>
    <name evidence="3" type="ORF">GCM10010226_17960</name>
</gene>
<dbReference type="EMBL" id="BMSA01000003">
    <property type="protein sequence ID" value="GGT41873.1"/>
    <property type="molecule type" value="Genomic_DNA"/>
</dbReference>
<sequence>MTANAERGLRPERVAEIIAPGRRGSGYLVAPGTVLTAAHVVEGATDVTVRFQADRPGERTLTATTAWAHAGIDVAVLTVRAFEDAPPVAFGRAGESDAVLRCTAMGFPRFKLRTDGDGSRFRDAEHVHATCAVLSNRREGTLDLGVAPAPAADPDPEHDAWEGMSGAAVFSGGRLIGVVSRHHRNDGPGRIAAVRVDRWAELLDRPGLTALEELLGCRLGHTLPSAVPVTGLDLIQEIYRAQLADIAPERLEERRAELTDLVSFCGGPEPYLWLQGRPWAGKTALTSSFALRPPRGVVPVWFFVTARNAGQQDGEAYTSALIDQLATVAGREPTALASPTARDGERRLLLRQAAERVAQDGGTLLLIVDGLDEDQALLPGATGTSIASLLPQRLPPNVRVLVTSRTGPALPDHLRGDHPLRSCRVVRLSATRASRHTEHEATFELRQALAGDRLQRDLVGLLAAARGTLTVDDLRELTGEPHYELRGRLASSFGRILRLRGAVGPDSGGPDGYGGHSGDVTLYASTRGYLFAHETLLTAALEEFGPDIGTYRERVHAWAATYERLGWPEGTPLYLLQPYGRLLASLDETDRATTLAMDVRRRDRLREATGSDAACLAEIAAARRLVRDTTPDDLGSLAVLAATADLVSRRNESLHPDIPAVYARHGRVRQAIGLARTVFRPMDRAQALAGVAQVLAESGDRRAGGLAEEMVRLTEEAVADPYEIYGDSYVVLAQGRRATILATAGRQDEALRRLDELPLPHYDSGVATVVEAFIATAAVLRDPERRADLLSRAEQTAGVISYPATRVRALASVAAAWGAGPDPARAARLYDAIAALGRERAGRPPNLPAFVAEVLHPVRPREAERMTELAVAHARRVMEHPDTRSDAEASPAVRALVAVGRVDDAHRLAEGLWEPARAERWGAVPEAWLALAEGRAGQGRADEAWACLEAFWEANDEPLEEDNRSSARLTELLVAAGAADALERVLLDASGPLQWFVAEALTALAAHWVTTDPDRSWRLLHQAERRYQATGGSVYLARDERLAALAGALATAGRAQDAERLAGAIARPEARAMGYAVVSLAVAPDDTGEALRLAEQAVGTASTVDQWLVKENALTVAVQALAATGAADRVAEVLQMLGAIAPDPAVAWIHRERALMEAVASLWPHAPGTAGEWLDGLLREMRDTSVSGYARMLTAVGPHDGERGAQIVKILLGMAADPSRSLGFAPRALLALLTATADPCEARRLLHDVVADCETTLHSGGGNTMAVVSAALGDLTTACALARRRSTEEERSETLSALAAFVACVPGDRAGAQLLTTRSPSVVRRLAAFLFPPASGPDLPTARALLAEALTPDGWHHAVPVLADTDPTAVLRIRNAVFAHLDLRA</sequence>
<comment type="caution">
    <text evidence="3">The sequence shown here is derived from an EMBL/GenBank/DDBJ whole genome shotgun (WGS) entry which is preliminary data.</text>
</comment>
<keyword evidence="4" id="KW-1185">Reference proteome</keyword>